<sequence length="83" mass="9493">MHHTESNDVQTCKPEIIAFYNDTISGFDSLDNKWPITLFNALLNIAGVNSFVLHGCYEKNVEIPRPTFLKELAKELGDKHMDR</sequence>
<evidence type="ECO:0000313" key="1">
    <source>
        <dbReference type="EMBL" id="KAJ8876379.1"/>
    </source>
</evidence>
<name>A0ABQ9GWH2_9NEOP</name>
<dbReference type="EMBL" id="JARBHB010000008">
    <property type="protein sequence ID" value="KAJ8876379.1"/>
    <property type="molecule type" value="Genomic_DNA"/>
</dbReference>
<evidence type="ECO:0000313" key="2">
    <source>
        <dbReference type="Proteomes" id="UP001159363"/>
    </source>
</evidence>
<accession>A0ABQ9GWH2</accession>
<organism evidence="1 2">
    <name type="scientific">Dryococelus australis</name>
    <dbReference type="NCBI Taxonomy" id="614101"/>
    <lineage>
        <taxon>Eukaryota</taxon>
        <taxon>Metazoa</taxon>
        <taxon>Ecdysozoa</taxon>
        <taxon>Arthropoda</taxon>
        <taxon>Hexapoda</taxon>
        <taxon>Insecta</taxon>
        <taxon>Pterygota</taxon>
        <taxon>Neoptera</taxon>
        <taxon>Polyneoptera</taxon>
        <taxon>Phasmatodea</taxon>
        <taxon>Verophasmatodea</taxon>
        <taxon>Anareolatae</taxon>
        <taxon>Phasmatidae</taxon>
        <taxon>Eurycanthinae</taxon>
        <taxon>Dryococelus</taxon>
    </lineage>
</organism>
<dbReference type="Proteomes" id="UP001159363">
    <property type="component" value="Chromosome 7"/>
</dbReference>
<keyword evidence="2" id="KW-1185">Reference proteome</keyword>
<comment type="caution">
    <text evidence="1">The sequence shown here is derived from an EMBL/GenBank/DDBJ whole genome shotgun (WGS) entry which is preliminary data.</text>
</comment>
<protein>
    <submittedName>
        <fullName evidence="1">Uncharacterized protein</fullName>
    </submittedName>
</protein>
<reference evidence="1 2" key="1">
    <citation type="submission" date="2023-02" db="EMBL/GenBank/DDBJ databases">
        <title>LHISI_Scaffold_Assembly.</title>
        <authorList>
            <person name="Stuart O.P."/>
            <person name="Cleave R."/>
            <person name="Magrath M.J.L."/>
            <person name="Mikheyev A.S."/>
        </authorList>
    </citation>
    <scope>NUCLEOTIDE SEQUENCE [LARGE SCALE GENOMIC DNA]</scope>
    <source>
        <strain evidence="1">Daus_M_001</strain>
        <tissue evidence="1">Leg muscle</tissue>
    </source>
</reference>
<proteinExistence type="predicted"/>
<gene>
    <name evidence="1" type="ORF">PR048_020824</name>
</gene>